<reference evidence="5 6" key="1">
    <citation type="submission" date="2020-04" db="EMBL/GenBank/DDBJ databases">
        <authorList>
            <person name="Alioto T."/>
            <person name="Alioto T."/>
            <person name="Gomez Garrido J."/>
        </authorList>
    </citation>
    <scope>NUCLEOTIDE SEQUENCE [LARGE SCALE GENOMIC DNA]</scope>
</reference>
<dbReference type="OrthoDB" id="8186595at2759"/>
<dbReference type="FunFam" id="3.15.10.30:FF:000001">
    <property type="entry name" value="Takeout-like protein 1"/>
    <property type="match status" value="1"/>
</dbReference>
<dbReference type="InterPro" id="IPR038606">
    <property type="entry name" value="To_sf"/>
</dbReference>
<organism evidence="5 6">
    <name type="scientific">Cloeon dipterum</name>
    <dbReference type="NCBI Taxonomy" id="197152"/>
    <lineage>
        <taxon>Eukaryota</taxon>
        <taxon>Metazoa</taxon>
        <taxon>Ecdysozoa</taxon>
        <taxon>Arthropoda</taxon>
        <taxon>Hexapoda</taxon>
        <taxon>Insecta</taxon>
        <taxon>Pterygota</taxon>
        <taxon>Palaeoptera</taxon>
        <taxon>Ephemeroptera</taxon>
        <taxon>Pisciforma</taxon>
        <taxon>Baetidae</taxon>
        <taxon>Cloeon</taxon>
    </lineage>
</organism>
<evidence type="ECO:0000256" key="2">
    <source>
        <dbReference type="ARBA" id="ARBA00023108"/>
    </source>
</evidence>
<keyword evidence="6" id="KW-1185">Reference proteome</keyword>
<feature type="signal peptide" evidence="4">
    <location>
        <begin position="1"/>
        <end position="19"/>
    </location>
</feature>
<dbReference type="PANTHER" id="PTHR11008">
    <property type="entry name" value="PROTEIN TAKEOUT-LIKE PROTEIN"/>
    <property type="match status" value="1"/>
</dbReference>
<dbReference type="Proteomes" id="UP000494165">
    <property type="component" value="Unassembled WGS sequence"/>
</dbReference>
<evidence type="ECO:0008006" key="7">
    <source>
        <dbReference type="Google" id="ProtNLM"/>
    </source>
</evidence>
<evidence type="ECO:0000256" key="4">
    <source>
        <dbReference type="SAM" id="SignalP"/>
    </source>
</evidence>
<keyword evidence="1 4" id="KW-0732">Signal</keyword>
<dbReference type="SMART" id="SM00700">
    <property type="entry name" value="JHBP"/>
    <property type="match status" value="1"/>
</dbReference>
<proteinExistence type="inferred from homology"/>
<name>A0A8S1D7Y9_9INSE</name>
<dbReference type="Gene3D" id="3.15.10.30">
    <property type="entry name" value="Haemolymph juvenile hormone binding protein"/>
    <property type="match status" value="1"/>
</dbReference>
<dbReference type="EMBL" id="CADEPI010000147">
    <property type="protein sequence ID" value="CAB3377587.1"/>
    <property type="molecule type" value="Genomic_DNA"/>
</dbReference>
<accession>A0A8S1D7Y9</accession>
<dbReference type="GO" id="GO:0007623">
    <property type="term" value="P:circadian rhythm"/>
    <property type="evidence" value="ECO:0007669"/>
    <property type="project" value="UniProtKB-ARBA"/>
</dbReference>
<evidence type="ECO:0000256" key="1">
    <source>
        <dbReference type="ARBA" id="ARBA00022729"/>
    </source>
</evidence>
<comment type="caution">
    <text evidence="5">The sequence shown here is derived from an EMBL/GenBank/DDBJ whole genome shotgun (WGS) entry which is preliminary data.</text>
</comment>
<comment type="similarity">
    <text evidence="3">Belongs to the TO family.</text>
</comment>
<dbReference type="GO" id="GO:0005615">
    <property type="term" value="C:extracellular space"/>
    <property type="evidence" value="ECO:0007669"/>
    <property type="project" value="TreeGrafter"/>
</dbReference>
<sequence>MQTLLTALLALVFALAADAAKQLPSSIPLCKVSLPKAEYSTCLNAAVQKAFHVLSIKGIPSVGVFPVEPLRVSEISIAEGGRAVRLQLTLSEAELQGFNSTRLISSSNDISEGGTTLRAEVVIPRLEIISQYEIDGHVLLLPIRGKGDSNITLGNVNVVVKIENDVETRAGEEYFKVKTFKINIKPQKINIEFGNLFDGDPVLGAHMNRFLNENAADVFGELSNSIEEAFAEILSQITKRIFDQVPYKSIFLH</sequence>
<evidence type="ECO:0000313" key="5">
    <source>
        <dbReference type="EMBL" id="CAB3377587.1"/>
    </source>
</evidence>
<dbReference type="InterPro" id="IPR010562">
    <property type="entry name" value="Haemolymph_juvenile_hormone-bd"/>
</dbReference>
<gene>
    <name evidence="5" type="ORF">CLODIP_2_CD01347</name>
</gene>
<dbReference type="AlphaFoldDB" id="A0A8S1D7Y9"/>
<evidence type="ECO:0000313" key="6">
    <source>
        <dbReference type="Proteomes" id="UP000494165"/>
    </source>
</evidence>
<evidence type="ECO:0000256" key="3">
    <source>
        <dbReference type="ARBA" id="ARBA00060902"/>
    </source>
</evidence>
<dbReference type="Pfam" id="PF06585">
    <property type="entry name" value="JHBP"/>
    <property type="match status" value="1"/>
</dbReference>
<dbReference type="PANTHER" id="PTHR11008:SF32">
    <property type="entry name" value="CIRCADIAN CLOCK-CONTROLLED PROTEIN DAYWAKE-RELATED"/>
    <property type="match status" value="1"/>
</dbReference>
<protein>
    <recommendedName>
        <fullName evidence="7">Protein takeout</fullName>
    </recommendedName>
</protein>
<feature type="chain" id="PRO_5035806602" description="Protein takeout" evidence="4">
    <location>
        <begin position="20"/>
        <end position="253"/>
    </location>
</feature>
<keyword evidence="2" id="KW-0090">Biological rhythms</keyword>